<dbReference type="GO" id="GO:0001517">
    <property type="term" value="F:N-acetylglucosamine 6-O-sulfotransferase activity"/>
    <property type="evidence" value="ECO:0007669"/>
    <property type="project" value="TreeGrafter"/>
</dbReference>
<keyword evidence="1" id="KW-0808">Transferase</keyword>
<dbReference type="PANTHER" id="PTHR10704">
    <property type="entry name" value="CARBOHYDRATE SULFOTRANSFERASE"/>
    <property type="match status" value="1"/>
</dbReference>
<protein>
    <submittedName>
        <fullName evidence="1">Sulfotransferase</fullName>
    </submittedName>
</protein>
<dbReference type="GO" id="GO:0006790">
    <property type="term" value="P:sulfur compound metabolic process"/>
    <property type="evidence" value="ECO:0007669"/>
    <property type="project" value="TreeGrafter"/>
</dbReference>
<keyword evidence="2" id="KW-1185">Reference proteome</keyword>
<dbReference type="EMBL" id="JAAIJQ010000121">
    <property type="protein sequence ID" value="NEV64897.1"/>
    <property type="molecule type" value="Genomic_DNA"/>
</dbReference>
<organism evidence="1 2">
    <name type="scientific">Thiorhodococcus minor</name>
    <dbReference type="NCBI Taxonomy" id="57489"/>
    <lineage>
        <taxon>Bacteria</taxon>
        <taxon>Pseudomonadati</taxon>
        <taxon>Pseudomonadota</taxon>
        <taxon>Gammaproteobacteria</taxon>
        <taxon>Chromatiales</taxon>
        <taxon>Chromatiaceae</taxon>
        <taxon>Thiorhodococcus</taxon>
    </lineage>
</organism>
<dbReference type="InterPro" id="IPR051135">
    <property type="entry name" value="Gal/GlcNAc/GalNAc_ST"/>
</dbReference>
<proteinExistence type="predicted"/>
<accession>A0A6M0K880</accession>
<dbReference type="Pfam" id="PF13469">
    <property type="entry name" value="Sulfotransfer_3"/>
    <property type="match status" value="1"/>
</dbReference>
<dbReference type="PANTHER" id="PTHR10704:SF44">
    <property type="entry name" value="LD35051P-RELATED"/>
    <property type="match status" value="1"/>
</dbReference>
<evidence type="ECO:0000313" key="2">
    <source>
        <dbReference type="Proteomes" id="UP000483379"/>
    </source>
</evidence>
<evidence type="ECO:0000313" key="1">
    <source>
        <dbReference type="EMBL" id="NEV64897.1"/>
    </source>
</evidence>
<dbReference type="GO" id="GO:0006044">
    <property type="term" value="P:N-acetylglucosamine metabolic process"/>
    <property type="evidence" value="ECO:0007669"/>
    <property type="project" value="TreeGrafter"/>
</dbReference>
<sequence length="334" mass="38199">MQQLRPAPSASMPEVPFFIVGSPRSGTTLLVQILNRHSRLFVPPETEFFYLLDRYGFAGRPFGAKQAERFLDLYLASRPVSMLGLGGLAELRARLLMGALSYRDVFTRLMGLLAEPTGKPRWGEKTPHHLHTADAILDDFPEAHMIALVRDGRAVTRSRLQKQNWEQNLFGAASLWRRDSLRLRRLMQRHPGRLVLLRYEDLVADPALAVRRVCEAIGEVFEPRMLDPVDAVEPRFGAYYSQSWMAKSTGAIDPSRTQTWRDAFSPKELSVIEHIQAPELIFWGYPVERSPVSGWRALLMREQLLHQAYRIKRRLSLMASTASGRFWRRCETAG</sequence>
<dbReference type="AlphaFoldDB" id="A0A6M0K880"/>
<comment type="caution">
    <text evidence="1">The sequence shown here is derived from an EMBL/GenBank/DDBJ whole genome shotgun (WGS) entry which is preliminary data.</text>
</comment>
<dbReference type="Proteomes" id="UP000483379">
    <property type="component" value="Unassembled WGS sequence"/>
</dbReference>
<reference evidence="1 2" key="1">
    <citation type="submission" date="2020-02" db="EMBL/GenBank/DDBJ databases">
        <title>Genome sequences of Thiorhodococcus mannitoliphagus and Thiorhodococcus minor, purple sulfur photosynthetic bacteria in the gammaproteobacterial family, Chromatiaceae.</title>
        <authorList>
            <person name="Aviles F.A."/>
            <person name="Meyer T.E."/>
            <person name="Kyndt J.A."/>
        </authorList>
    </citation>
    <scope>NUCLEOTIDE SEQUENCE [LARGE SCALE GENOMIC DNA]</scope>
    <source>
        <strain evidence="1 2">DSM 11518</strain>
    </source>
</reference>
<dbReference type="Gene3D" id="3.40.50.300">
    <property type="entry name" value="P-loop containing nucleotide triphosphate hydrolases"/>
    <property type="match status" value="1"/>
</dbReference>
<dbReference type="RefSeq" id="WP_164456100.1">
    <property type="nucleotide sequence ID" value="NZ_JAAIJQ010000121.1"/>
</dbReference>
<gene>
    <name evidence="1" type="ORF">G3446_24030</name>
</gene>
<dbReference type="SUPFAM" id="SSF52540">
    <property type="entry name" value="P-loop containing nucleoside triphosphate hydrolases"/>
    <property type="match status" value="1"/>
</dbReference>
<name>A0A6M0K880_9GAMM</name>
<dbReference type="InterPro" id="IPR027417">
    <property type="entry name" value="P-loop_NTPase"/>
</dbReference>